<evidence type="ECO:0000313" key="2">
    <source>
        <dbReference type="Proteomes" id="UP001295423"/>
    </source>
</evidence>
<name>A0AAD2FL44_9STRA</name>
<reference evidence="1" key="1">
    <citation type="submission" date="2023-08" db="EMBL/GenBank/DDBJ databases">
        <authorList>
            <person name="Audoor S."/>
            <person name="Bilcke G."/>
        </authorList>
    </citation>
    <scope>NUCLEOTIDE SEQUENCE</scope>
</reference>
<dbReference type="EMBL" id="CAKOGP040000779">
    <property type="protein sequence ID" value="CAJ1939309.1"/>
    <property type="molecule type" value="Genomic_DNA"/>
</dbReference>
<comment type="caution">
    <text evidence="1">The sequence shown here is derived from an EMBL/GenBank/DDBJ whole genome shotgun (WGS) entry which is preliminary data.</text>
</comment>
<dbReference type="AlphaFoldDB" id="A0AAD2FL44"/>
<protein>
    <submittedName>
        <fullName evidence="1">Uncharacterized protein</fullName>
    </submittedName>
</protein>
<accession>A0AAD2FL44</accession>
<dbReference type="Proteomes" id="UP001295423">
    <property type="component" value="Unassembled WGS sequence"/>
</dbReference>
<evidence type="ECO:0000313" key="1">
    <source>
        <dbReference type="EMBL" id="CAJ1939309.1"/>
    </source>
</evidence>
<organism evidence="1 2">
    <name type="scientific">Cylindrotheca closterium</name>
    <dbReference type="NCBI Taxonomy" id="2856"/>
    <lineage>
        <taxon>Eukaryota</taxon>
        <taxon>Sar</taxon>
        <taxon>Stramenopiles</taxon>
        <taxon>Ochrophyta</taxon>
        <taxon>Bacillariophyta</taxon>
        <taxon>Bacillariophyceae</taxon>
        <taxon>Bacillariophycidae</taxon>
        <taxon>Bacillariales</taxon>
        <taxon>Bacillariaceae</taxon>
        <taxon>Cylindrotheca</taxon>
    </lineage>
</organism>
<keyword evidence="2" id="KW-1185">Reference proteome</keyword>
<sequence>MSFQSIIDLNTRTVELIQQQNYAGAIEASSKALRLQKSNLPELDNHLLSTTDNGAHPGFLDRCMLLTETDDNAATAADTFIYGTAICLPPTVTDNSLVSAILIFNSALAYQLYADTQASPVELLLRAKRLYGLAAQLRGVDRNILFQFAVINNSAVIERKIGDKNTATSYFEYLMEIFLVLIDRGCSKQLSQIRGFLNNVPKHNDNSAAAA</sequence>
<gene>
    <name evidence="1" type="ORF">CYCCA115_LOCUS6532</name>
</gene>
<proteinExistence type="predicted"/>